<keyword evidence="2" id="KW-1185">Reference proteome</keyword>
<name>A0A8S1W4S9_PAROT</name>
<dbReference type="AlphaFoldDB" id="A0A8S1W4S9"/>
<proteinExistence type="predicted"/>
<gene>
    <name evidence="1" type="ORF">POCTA_138.1.T0760122</name>
</gene>
<comment type="caution">
    <text evidence="1">The sequence shown here is derived from an EMBL/GenBank/DDBJ whole genome shotgun (WGS) entry which is preliminary data.</text>
</comment>
<sequence length="91" mass="11092">MIQLRIQQIIYPQNLLIYIPYTLMICARKQKLSPRCYKGNIITAKHYNQREGYPKVQFISYVLQYHFNYITQYLWSQKISQKSMKKIELIN</sequence>
<organism evidence="1 2">
    <name type="scientific">Paramecium octaurelia</name>
    <dbReference type="NCBI Taxonomy" id="43137"/>
    <lineage>
        <taxon>Eukaryota</taxon>
        <taxon>Sar</taxon>
        <taxon>Alveolata</taxon>
        <taxon>Ciliophora</taxon>
        <taxon>Intramacronucleata</taxon>
        <taxon>Oligohymenophorea</taxon>
        <taxon>Peniculida</taxon>
        <taxon>Parameciidae</taxon>
        <taxon>Paramecium</taxon>
    </lineage>
</organism>
<evidence type="ECO:0000313" key="2">
    <source>
        <dbReference type="Proteomes" id="UP000683925"/>
    </source>
</evidence>
<evidence type="ECO:0000313" key="1">
    <source>
        <dbReference type="EMBL" id="CAD8181076.1"/>
    </source>
</evidence>
<reference evidence="1" key="1">
    <citation type="submission" date="2021-01" db="EMBL/GenBank/DDBJ databases">
        <authorList>
            <consortium name="Genoscope - CEA"/>
            <person name="William W."/>
        </authorList>
    </citation>
    <scope>NUCLEOTIDE SEQUENCE</scope>
</reference>
<dbReference type="Proteomes" id="UP000683925">
    <property type="component" value="Unassembled WGS sequence"/>
</dbReference>
<dbReference type="EMBL" id="CAJJDP010000075">
    <property type="protein sequence ID" value="CAD8181076.1"/>
    <property type="molecule type" value="Genomic_DNA"/>
</dbReference>
<protein>
    <submittedName>
        <fullName evidence="1">Uncharacterized protein</fullName>
    </submittedName>
</protein>
<accession>A0A8S1W4S9</accession>